<dbReference type="PROSITE" id="PS50835">
    <property type="entry name" value="IG_LIKE"/>
    <property type="match status" value="1"/>
</dbReference>
<dbReference type="SUPFAM" id="SSF48726">
    <property type="entry name" value="Immunoglobulin"/>
    <property type="match status" value="1"/>
</dbReference>
<dbReference type="EMBL" id="JARKHS020003764">
    <property type="protein sequence ID" value="KAK8785227.1"/>
    <property type="molecule type" value="Genomic_DNA"/>
</dbReference>
<dbReference type="FunFam" id="2.60.40.10:FF:000333">
    <property type="entry name" value="Down syndrome cell adhesion molecule"/>
    <property type="match status" value="1"/>
</dbReference>
<dbReference type="AlphaFoldDB" id="A0AAQ4FDC3"/>
<comment type="caution">
    <text evidence="3">The sequence shown here is derived from an EMBL/GenBank/DDBJ whole genome shotgun (WGS) entry which is preliminary data.</text>
</comment>
<dbReference type="InterPro" id="IPR013783">
    <property type="entry name" value="Ig-like_fold"/>
</dbReference>
<feature type="domain" description="Ig-like" evidence="2">
    <location>
        <begin position="14"/>
        <end position="106"/>
    </location>
</feature>
<dbReference type="SMART" id="SM00408">
    <property type="entry name" value="IGc2"/>
    <property type="match status" value="1"/>
</dbReference>
<proteinExistence type="predicted"/>
<dbReference type="GO" id="GO:0098632">
    <property type="term" value="F:cell-cell adhesion mediator activity"/>
    <property type="evidence" value="ECO:0007669"/>
    <property type="project" value="TreeGrafter"/>
</dbReference>
<dbReference type="GO" id="GO:0007411">
    <property type="term" value="P:axon guidance"/>
    <property type="evidence" value="ECO:0007669"/>
    <property type="project" value="TreeGrafter"/>
</dbReference>
<reference evidence="3 4" key="1">
    <citation type="journal article" date="2023" name="Arcadia Sci">
        <title>De novo assembly of a long-read Amblyomma americanum tick genome.</title>
        <authorList>
            <person name="Chou S."/>
            <person name="Poskanzer K.E."/>
            <person name="Rollins M."/>
            <person name="Thuy-Boun P.S."/>
        </authorList>
    </citation>
    <scope>NUCLEOTIDE SEQUENCE [LARGE SCALE GENOMIC DNA]</scope>
    <source>
        <strain evidence="3">F_SG_1</strain>
        <tissue evidence="3">Salivary glands</tissue>
    </source>
</reference>
<evidence type="ECO:0000259" key="2">
    <source>
        <dbReference type="PROSITE" id="PS50835"/>
    </source>
</evidence>
<evidence type="ECO:0000313" key="4">
    <source>
        <dbReference type="Proteomes" id="UP001321473"/>
    </source>
</evidence>
<protein>
    <recommendedName>
        <fullName evidence="2">Ig-like domain-containing protein</fullName>
    </recommendedName>
</protein>
<dbReference type="Proteomes" id="UP001321473">
    <property type="component" value="Unassembled WGS sequence"/>
</dbReference>
<dbReference type="GO" id="GO:0070593">
    <property type="term" value="P:dendrite self-avoidance"/>
    <property type="evidence" value="ECO:0007669"/>
    <property type="project" value="TreeGrafter"/>
</dbReference>
<keyword evidence="1" id="KW-0393">Immunoglobulin domain</keyword>
<keyword evidence="4" id="KW-1185">Reference proteome</keyword>
<dbReference type="InterPro" id="IPR007110">
    <property type="entry name" value="Ig-like_dom"/>
</dbReference>
<dbReference type="GO" id="GO:0030424">
    <property type="term" value="C:axon"/>
    <property type="evidence" value="ECO:0007669"/>
    <property type="project" value="TreeGrafter"/>
</dbReference>
<name>A0AAQ4FDC3_AMBAM</name>
<evidence type="ECO:0000256" key="1">
    <source>
        <dbReference type="ARBA" id="ARBA00023319"/>
    </source>
</evidence>
<dbReference type="InterPro" id="IPR003599">
    <property type="entry name" value="Ig_sub"/>
</dbReference>
<organism evidence="3 4">
    <name type="scientific">Amblyomma americanum</name>
    <name type="common">Lone star tick</name>
    <dbReference type="NCBI Taxonomy" id="6943"/>
    <lineage>
        <taxon>Eukaryota</taxon>
        <taxon>Metazoa</taxon>
        <taxon>Ecdysozoa</taxon>
        <taxon>Arthropoda</taxon>
        <taxon>Chelicerata</taxon>
        <taxon>Arachnida</taxon>
        <taxon>Acari</taxon>
        <taxon>Parasitiformes</taxon>
        <taxon>Ixodida</taxon>
        <taxon>Ixodoidea</taxon>
        <taxon>Ixodidae</taxon>
        <taxon>Amblyomminae</taxon>
        <taxon>Amblyomma</taxon>
    </lineage>
</organism>
<dbReference type="GO" id="GO:0007156">
    <property type="term" value="P:homophilic cell adhesion via plasma membrane adhesion molecules"/>
    <property type="evidence" value="ECO:0007669"/>
    <property type="project" value="TreeGrafter"/>
</dbReference>
<dbReference type="Pfam" id="PF07679">
    <property type="entry name" value="I-set"/>
    <property type="match status" value="1"/>
</dbReference>
<dbReference type="InterPro" id="IPR013098">
    <property type="entry name" value="Ig_I-set"/>
</dbReference>
<dbReference type="PANTHER" id="PTHR10075:SF101">
    <property type="entry name" value="ZWEI IG DOMAIN PROTEIN ZIG-3"/>
    <property type="match status" value="1"/>
</dbReference>
<accession>A0AAQ4FDC3</accession>
<dbReference type="PANTHER" id="PTHR10075">
    <property type="entry name" value="BASIGIN RELATED"/>
    <property type="match status" value="1"/>
</dbReference>
<dbReference type="GO" id="GO:0005886">
    <property type="term" value="C:plasma membrane"/>
    <property type="evidence" value="ECO:0007669"/>
    <property type="project" value="TreeGrafter"/>
</dbReference>
<evidence type="ECO:0000313" key="3">
    <source>
        <dbReference type="EMBL" id="KAK8785227.1"/>
    </source>
</evidence>
<dbReference type="InterPro" id="IPR036179">
    <property type="entry name" value="Ig-like_dom_sf"/>
</dbReference>
<sequence length="150" mass="16094">MSVPQFSISESGPPRLLEFFFPTKVALGDEIIVSCVVGKSAAGPYAIAWSKDGSVLKDSGRVSVSSAHSRSSATLRIASLRPEDVGNYTCTASNSFGSDSFTAQLVVHGKLDFGVICPRLKETCRNLRAPILPRKDMDVYSFADDSPVYA</sequence>
<dbReference type="InterPro" id="IPR013106">
    <property type="entry name" value="Ig_V-set"/>
</dbReference>
<dbReference type="SMART" id="SM00409">
    <property type="entry name" value="IG"/>
    <property type="match status" value="1"/>
</dbReference>
<gene>
    <name evidence="3" type="ORF">V5799_008410</name>
</gene>
<dbReference type="Gene3D" id="2.60.40.10">
    <property type="entry name" value="Immunoglobulins"/>
    <property type="match status" value="1"/>
</dbReference>
<dbReference type="InterPro" id="IPR003598">
    <property type="entry name" value="Ig_sub2"/>
</dbReference>
<dbReference type="SMART" id="SM00406">
    <property type="entry name" value="IGv"/>
    <property type="match status" value="1"/>
</dbReference>